<evidence type="ECO:0000256" key="6">
    <source>
        <dbReference type="ARBA" id="ARBA00022989"/>
    </source>
</evidence>
<evidence type="ECO:0000256" key="2">
    <source>
        <dbReference type="ARBA" id="ARBA00008873"/>
    </source>
</evidence>
<feature type="transmembrane region" description="Helical" evidence="9">
    <location>
        <begin position="48"/>
        <end position="65"/>
    </location>
</feature>
<dbReference type="Pfam" id="PF16916">
    <property type="entry name" value="ZT_dimer"/>
    <property type="match status" value="1"/>
</dbReference>
<keyword evidence="5" id="KW-0864">Zinc transport</keyword>
<keyword evidence="7" id="KW-0406">Ion transport</keyword>
<keyword evidence="3" id="KW-0813">Transport</keyword>
<name>A0A7V2ZLD7_9BACT</name>
<comment type="subcellular location">
    <subcellularLocation>
        <location evidence="1">Membrane</location>
        <topology evidence="1">Multi-pass membrane protein</topology>
    </subcellularLocation>
</comment>
<evidence type="ECO:0000256" key="8">
    <source>
        <dbReference type="ARBA" id="ARBA00023136"/>
    </source>
</evidence>
<dbReference type="Gene3D" id="3.30.70.1350">
    <property type="entry name" value="Cation efflux protein, cytoplasmic domain"/>
    <property type="match status" value="1"/>
</dbReference>
<proteinExistence type="inferred from homology"/>
<evidence type="ECO:0000256" key="7">
    <source>
        <dbReference type="ARBA" id="ARBA00023065"/>
    </source>
</evidence>
<feature type="transmembrane region" description="Helical" evidence="9">
    <location>
        <begin position="116"/>
        <end position="139"/>
    </location>
</feature>
<protein>
    <submittedName>
        <fullName evidence="12">Cation transporter</fullName>
    </submittedName>
</protein>
<dbReference type="GO" id="GO:0005385">
    <property type="term" value="F:zinc ion transmembrane transporter activity"/>
    <property type="evidence" value="ECO:0007669"/>
    <property type="project" value="TreeGrafter"/>
</dbReference>
<dbReference type="AlphaFoldDB" id="A0A7V2ZLD7"/>
<feature type="transmembrane region" description="Helical" evidence="9">
    <location>
        <begin position="151"/>
        <end position="174"/>
    </location>
</feature>
<feature type="domain" description="Cation efflux protein cytoplasmic" evidence="11">
    <location>
        <begin position="214"/>
        <end position="288"/>
    </location>
</feature>
<dbReference type="InterPro" id="IPR058533">
    <property type="entry name" value="Cation_efflux_TM"/>
</dbReference>
<dbReference type="PANTHER" id="PTHR11562:SF17">
    <property type="entry name" value="RE54080P-RELATED"/>
    <property type="match status" value="1"/>
</dbReference>
<organism evidence="12">
    <name type="scientific">Ignavibacterium album</name>
    <dbReference type="NCBI Taxonomy" id="591197"/>
    <lineage>
        <taxon>Bacteria</taxon>
        <taxon>Pseudomonadati</taxon>
        <taxon>Ignavibacteriota</taxon>
        <taxon>Ignavibacteria</taxon>
        <taxon>Ignavibacteriales</taxon>
        <taxon>Ignavibacteriaceae</taxon>
        <taxon>Ignavibacterium</taxon>
    </lineage>
</organism>
<dbReference type="Gene3D" id="1.20.1510.10">
    <property type="entry name" value="Cation efflux protein transmembrane domain"/>
    <property type="match status" value="1"/>
</dbReference>
<gene>
    <name evidence="12" type="ORF">ENS31_11460</name>
</gene>
<evidence type="ECO:0000259" key="10">
    <source>
        <dbReference type="Pfam" id="PF01545"/>
    </source>
</evidence>
<dbReference type="NCBIfam" id="TIGR01297">
    <property type="entry name" value="CDF"/>
    <property type="match status" value="1"/>
</dbReference>
<evidence type="ECO:0000256" key="4">
    <source>
        <dbReference type="ARBA" id="ARBA00022692"/>
    </source>
</evidence>
<feature type="transmembrane region" description="Helical" evidence="9">
    <location>
        <begin position="180"/>
        <end position="201"/>
    </location>
</feature>
<dbReference type="InterPro" id="IPR036837">
    <property type="entry name" value="Cation_efflux_CTD_sf"/>
</dbReference>
<dbReference type="SUPFAM" id="SSF161111">
    <property type="entry name" value="Cation efflux protein transmembrane domain-like"/>
    <property type="match status" value="1"/>
</dbReference>
<keyword evidence="8 9" id="KW-0472">Membrane</keyword>
<evidence type="ECO:0000256" key="5">
    <source>
        <dbReference type="ARBA" id="ARBA00022906"/>
    </source>
</evidence>
<accession>A0A7V2ZLD7</accession>
<dbReference type="EMBL" id="DSUJ01000010">
    <property type="protein sequence ID" value="HFI92124.1"/>
    <property type="molecule type" value="Genomic_DNA"/>
</dbReference>
<dbReference type="InterPro" id="IPR002524">
    <property type="entry name" value="Cation_efflux"/>
</dbReference>
<keyword evidence="5" id="KW-0862">Zinc</keyword>
<dbReference type="Pfam" id="PF01545">
    <property type="entry name" value="Cation_efflux"/>
    <property type="match status" value="1"/>
</dbReference>
<evidence type="ECO:0000259" key="11">
    <source>
        <dbReference type="Pfam" id="PF16916"/>
    </source>
</evidence>
<evidence type="ECO:0000256" key="9">
    <source>
        <dbReference type="SAM" id="Phobius"/>
    </source>
</evidence>
<dbReference type="PANTHER" id="PTHR11562">
    <property type="entry name" value="CATION EFFLUX PROTEIN/ ZINC TRANSPORTER"/>
    <property type="match status" value="1"/>
</dbReference>
<evidence type="ECO:0000256" key="3">
    <source>
        <dbReference type="ARBA" id="ARBA00022448"/>
    </source>
</evidence>
<sequence>MSHHHSNNRNSETSERNLFITFGLNIFITIVQIIGGIISGSLSLISDAMHNFSDAIAIVITFIALRLSKRPKTPKYTFGLKRAEIIAAVINASTLIIICFFLIREAIERLNNPNEIAGNLMLVVAVFGFIPNVIGAVLLKKGSENNINIRAAYFHLLSDAVSSVAIIVGAIFIIAYKVYWVDPVLTILIALYILWEAYKILKESIDILMMSNIEEIDLNEIKVLVEKIPGIKNIHHIHLWKLNDNDTHFEAHIEVEDMTVSKTSEIQKLISEELHKRYDINHTTLQFECEVCKKFDIIEPH</sequence>
<feature type="transmembrane region" description="Helical" evidence="9">
    <location>
        <begin position="18"/>
        <end position="42"/>
    </location>
</feature>
<feature type="transmembrane region" description="Helical" evidence="9">
    <location>
        <begin position="85"/>
        <end position="104"/>
    </location>
</feature>
<reference evidence="12" key="1">
    <citation type="journal article" date="2020" name="mSystems">
        <title>Genome- and Community-Level Interaction Insights into Carbon Utilization and Element Cycling Functions of Hydrothermarchaeota in Hydrothermal Sediment.</title>
        <authorList>
            <person name="Zhou Z."/>
            <person name="Liu Y."/>
            <person name="Xu W."/>
            <person name="Pan J."/>
            <person name="Luo Z.H."/>
            <person name="Li M."/>
        </authorList>
    </citation>
    <scope>NUCLEOTIDE SEQUENCE [LARGE SCALE GENOMIC DNA]</scope>
    <source>
        <strain evidence="12">SpSt-479</strain>
    </source>
</reference>
<evidence type="ECO:0000256" key="1">
    <source>
        <dbReference type="ARBA" id="ARBA00004141"/>
    </source>
</evidence>
<dbReference type="InterPro" id="IPR050681">
    <property type="entry name" value="CDF/SLC30A"/>
</dbReference>
<dbReference type="InterPro" id="IPR027469">
    <property type="entry name" value="Cation_efflux_TMD_sf"/>
</dbReference>
<evidence type="ECO:0000313" key="12">
    <source>
        <dbReference type="EMBL" id="HFI92124.1"/>
    </source>
</evidence>
<dbReference type="GO" id="GO:0005886">
    <property type="term" value="C:plasma membrane"/>
    <property type="evidence" value="ECO:0007669"/>
    <property type="project" value="TreeGrafter"/>
</dbReference>
<dbReference type="InterPro" id="IPR027470">
    <property type="entry name" value="Cation_efflux_CTD"/>
</dbReference>
<feature type="domain" description="Cation efflux protein transmembrane" evidence="10">
    <location>
        <begin position="18"/>
        <end position="209"/>
    </location>
</feature>
<keyword evidence="4 9" id="KW-0812">Transmembrane</keyword>
<comment type="similarity">
    <text evidence="2">Belongs to the cation diffusion facilitator (CDF) transporter (TC 2.A.4) family. SLC30A subfamily.</text>
</comment>
<dbReference type="SUPFAM" id="SSF160240">
    <property type="entry name" value="Cation efflux protein cytoplasmic domain-like"/>
    <property type="match status" value="1"/>
</dbReference>
<comment type="caution">
    <text evidence="12">The sequence shown here is derived from an EMBL/GenBank/DDBJ whole genome shotgun (WGS) entry which is preliminary data.</text>
</comment>
<keyword evidence="6 9" id="KW-1133">Transmembrane helix</keyword>